<organism evidence="1 2">
    <name type="scientific">Planococcus massiliensis</name>
    <dbReference type="NCBI Taxonomy" id="1499687"/>
    <lineage>
        <taxon>Bacteria</taxon>
        <taxon>Bacillati</taxon>
        <taxon>Bacillota</taxon>
        <taxon>Bacilli</taxon>
        <taxon>Bacillales</taxon>
        <taxon>Caryophanaceae</taxon>
        <taxon>Planococcus</taxon>
    </lineage>
</organism>
<protein>
    <submittedName>
        <fullName evidence="1">YolD-like protein</fullName>
    </submittedName>
</protein>
<dbReference type="Proteomes" id="UP000043699">
    <property type="component" value="Unassembled WGS sequence"/>
</dbReference>
<dbReference type="RefSeq" id="WP_052650487.1">
    <property type="nucleotide sequence ID" value="NZ_CCXS01000001.1"/>
</dbReference>
<sequence length="119" mass="13689">MKINKQLTLNGQIKDRGGIKWTAMMLPEHVQMLRDWQKEDPFNKKPDLDAFDLEAIYEEIHLAVVRQCAIEIRLWRSQSQVFTGTIAAIDLNAKFLFLDIGLQSEKISFAEIIGAKTIE</sequence>
<proteinExistence type="predicted"/>
<dbReference type="Pfam" id="PF08863">
    <property type="entry name" value="YolD"/>
    <property type="match status" value="1"/>
</dbReference>
<dbReference type="STRING" id="1499687.BN1080_00659"/>
<reference evidence="1 2" key="1">
    <citation type="submission" date="2014-09" db="EMBL/GenBank/DDBJ databases">
        <authorList>
            <person name="Urmite Genomes Urmite Genomes"/>
        </authorList>
    </citation>
    <scope>NUCLEOTIDE SEQUENCE [LARGE SCALE GENOMIC DNA]</scope>
    <source>
        <strain evidence="1 2">ES2</strain>
    </source>
</reference>
<evidence type="ECO:0000313" key="2">
    <source>
        <dbReference type="Proteomes" id="UP000043699"/>
    </source>
</evidence>
<dbReference type="InterPro" id="IPR014962">
    <property type="entry name" value="YolD"/>
</dbReference>
<dbReference type="OrthoDB" id="1644322at2"/>
<gene>
    <name evidence="1" type="ORF">BN1080_00659</name>
</gene>
<evidence type="ECO:0000313" key="1">
    <source>
        <dbReference type="EMBL" id="CEG21743.1"/>
    </source>
</evidence>
<accession>A0A098EHK2</accession>
<name>A0A098EHK2_9BACL</name>
<dbReference type="EMBL" id="CCXS01000001">
    <property type="protein sequence ID" value="CEG21743.1"/>
    <property type="molecule type" value="Genomic_DNA"/>
</dbReference>
<dbReference type="AlphaFoldDB" id="A0A098EHK2"/>
<keyword evidence="2" id="KW-1185">Reference proteome</keyword>